<feature type="transmembrane region" description="Helical" evidence="2">
    <location>
        <begin position="359"/>
        <end position="378"/>
    </location>
</feature>
<feature type="non-terminal residue" evidence="3">
    <location>
        <position position="718"/>
    </location>
</feature>
<evidence type="ECO:0000313" key="4">
    <source>
        <dbReference type="Proteomes" id="UP001165060"/>
    </source>
</evidence>
<feature type="transmembrane region" description="Helical" evidence="2">
    <location>
        <begin position="264"/>
        <end position="287"/>
    </location>
</feature>
<feature type="transmembrane region" description="Helical" evidence="2">
    <location>
        <begin position="78"/>
        <end position="100"/>
    </location>
</feature>
<keyword evidence="2" id="KW-0472">Membrane</keyword>
<evidence type="ECO:0000313" key="3">
    <source>
        <dbReference type="EMBL" id="GMI41488.1"/>
    </source>
</evidence>
<feature type="transmembrane region" description="Helical" evidence="2">
    <location>
        <begin position="6"/>
        <end position="25"/>
    </location>
</feature>
<feature type="transmembrane region" description="Helical" evidence="2">
    <location>
        <begin position="46"/>
        <end position="66"/>
    </location>
</feature>
<feature type="transmembrane region" description="Helical" evidence="2">
    <location>
        <begin position="307"/>
        <end position="327"/>
    </location>
</feature>
<reference evidence="3 4" key="1">
    <citation type="journal article" date="2023" name="Commun. Biol.">
        <title>Genome analysis of Parmales, the sister group of diatoms, reveals the evolutionary specialization of diatoms from phago-mixotrophs to photoautotrophs.</title>
        <authorList>
            <person name="Ban H."/>
            <person name="Sato S."/>
            <person name="Yoshikawa S."/>
            <person name="Yamada K."/>
            <person name="Nakamura Y."/>
            <person name="Ichinomiya M."/>
            <person name="Sato N."/>
            <person name="Blanc-Mathieu R."/>
            <person name="Endo H."/>
            <person name="Kuwata A."/>
            <person name="Ogata H."/>
        </authorList>
    </citation>
    <scope>NUCLEOTIDE SEQUENCE [LARGE SCALE GENOMIC DNA]</scope>
</reference>
<keyword evidence="2" id="KW-0812">Transmembrane</keyword>
<feature type="transmembrane region" description="Helical" evidence="2">
    <location>
        <begin position="549"/>
        <end position="570"/>
    </location>
</feature>
<feature type="transmembrane region" description="Helical" evidence="2">
    <location>
        <begin position="202"/>
        <end position="221"/>
    </location>
</feature>
<feature type="non-terminal residue" evidence="3">
    <location>
        <position position="1"/>
    </location>
</feature>
<dbReference type="EMBL" id="BRYB01002222">
    <property type="protein sequence ID" value="GMI41488.1"/>
    <property type="molecule type" value="Genomic_DNA"/>
</dbReference>
<proteinExistence type="predicted"/>
<comment type="caution">
    <text evidence="3">The sequence shown here is derived from an EMBL/GenBank/DDBJ whole genome shotgun (WGS) entry which is preliminary data.</text>
</comment>
<feature type="transmembrane region" description="Helical" evidence="2">
    <location>
        <begin position="171"/>
        <end position="190"/>
    </location>
</feature>
<protein>
    <submittedName>
        <fullName evidence="3">Uncharacterized protein</fullName>
    </submittedName>
</protein>
<sequence length="718" mass="80394">HFFVSSYLLVYFLGNVFRAAMPPVIKAKYTLSQKQLATFDMSVGEMAKVLLLSVTIVCALLLVANMRSVTEHSDRKKAWMVGIGICGYSSILFECVWNLFGMRMDIKRLPAATAHVGALRSATSREDVAAKKNSEPVTELSWFYPLFSFAGALGHMCSFLWYAVYTDKSPALFSIIFLPFNAFLFIVAFGGKPRRADRRYMIFFHAHNTVFVYLSFVFAAIGGIRAGDIVNSVMNLVLVPVFMFCVHFFSRIRSNVAALPDDELTSFLTNTLLSTTLKCIGPVLFLTFTPVECLLKTAYDLQMCKNKIFPCLYMLFFFAPLISIKIMHDSVPRSKRDASKAWSWAKICMFQLSAVDRMVLTVLCFSSLVLCFLFSLLLSDTDNEEEGRLIDVAGMLGAVPLAIVGFVEFHRAKSQSTSSLTGIQTMEGRIVVCCPKRHVCERSRVGRVKRTNGVFCDVCLKPLPRGKAHTCEVCNWHACTPCENKIPFDTIEEKVTGPTRRHVHGKGSDKQLERATTASSSRYERSSSSFNEGALAADNDEDLVDEISWFWLGSGFLISVAKLVLSALYTYNGLDIFHAALNMIVVLSYGIAFMTIFFKPRRTDKLYYAFMATHFMFQVVLSETLYLFSEAITRYTVGWVLLRLAFCLLGFYCGLRLRKTAAGLDADELSSFLKETVFKRSLCGLAPAVFLSFEAIPCLLMGGEDGCKTALYTSMFLQ</sequence>
<keyword evidence="2" id="KW-1133">Transmembrane helix</keyword>
<evidence type="ECO:0000256" key="2">
    <source>
        <dbReference type="SAM" id="Phobius"/>
    </source>
</evidence>
<accession>A0ABQ6N6N0</accession>
<feature type="region of interest" description="Disordered" evidence="1">
    <location>
        <begin position="497"/>
        <end position="525"/>
    </location>
</feature>
<keyword evidence="4" id="KW-1185">Reference proteome</keyword>
<feature type="transmembrane region" description="Helical" evidence="2">
    <location>
        <begin position="142"/>
        <end position="165"/>
    </location>
</feature>
<name>A0ABQ6N6N0_9STRA</name>
<dbReference type="Proteomes" id="UP001165060">
    <property type="component" value="Unassembled WGS sequence"/>
</dbReference>
<feature type="transmembrane region" description="Helical" evidence="2">
    <location>
        <begin position="576"/>
        <end position="598"/>
    </location>
</feature>
<feature type="transmembrane region" description="Helical" evidence="2">
    <location>
        <begin position="233"/>
        <end position="252"/>
    </location>
</feature>
<evidence type="ECO:0000256" key="1">
    <source>
        <dbReference type="SAM" id="MobiDB-lite"/>
    </source>
</evidence>
<organism evidence="3 4">
    <name type="scientific">Tetraparma gracilis</name>
    <dbReference type="NCBI Taxonomy" id="2962635"/>
    <lineage>
        <taxon>Eukaryota</taxon>
        <taxon>Sar</taxon>
        <taxon>Stramenopiles</taxon>
        <taxon>Ochrophyta</taxon>
        <taxon>Bolidophyceae</taxon>
        <taxon>Parmales</taxon>
        <taxon>Triparmaceae</taxon>
        <taxon>Tetraparma</taxon>
    </lineage>
</organism>
<gene>
    <name evidence="3" type="ORF">TeGR_g12229</name>
</gene>
<feature type="transmembrane region" description="Helical" evidence="2">
    <location>
        <begin position="607"/>
        <end position="629"/>
    </location>
</feature>
<feature type="transmembrane region" description="Helical" evidence="2">
    <location>
        <begin position="635"/>
        <end position="655"/>
    </location>
</feature>